<reference evidence="1 2" key="1">
    <citation type="journal article" date="2011" name="J. Bacteriol.">
        <title>Genome sequence of the nonpathogenic Listeria monocytogenes serovar 4a strain M7.</title>
        <authorList>
            <person name="Chen J."/>
            <person name="Xia Y."/>
            <person name="Cheng C."/>
            <person name="Fang C."/>
            <person name="Shan Y."/>
            <person name="Jin G."/>
            <person name="Fang W."/>
        </authorList>
    </citation>
    <scope>NUCLEOTIDE SEQUENCE [LARGE SCALE GENOMIC DNA]</scope>
    <source>
        <strain evidence="1 2">M7</strain>
    </source>
</reference>
<dbReference type="PATRIC" id="fig|1030009.3.peg.2855"/>
<sequence length="152" mass="17816">MFKLNVKLENKIISGQIEYNNEDGSLDFIPRVNSDISLLISYINIGFDSILMTANQVWGFTPRESWHEEKLTLPSNIQKGEISLEEDFEPGSWRLDKKEMWLAYYDSEQKWLCFGNFTNNSDDKCVEFLKNVVAVIDNEQHLKSLWIKPDFK</sequence>
<organism evidence="1 2">
    <name type="scientific">Listeria monocytogenes serotype 4a (strain M7)</name>
    <dbReference type="NCBI Taxonomy" id="1030009"/>
    <lineage>
        <taxon>Bacteria</taxon>
        <taxon>Bacillati</taxon>
        <taxon>Bacillota</taxon>
        <taxon>Bacilli</taxon>
        <taxon>Bacillales</taxon>
        <taxon>Listeriaceae</taxon>
        <taxon>Listeria</taxon>
    </lineage>
</organism>
<dbReference type="EMBL" id="CP002816">
    <property type="protein sequence ID" value="AEH93871.1"/>
    <property type="molecule type" value="Genomic_DNA"/>
</dbReference>
<dbReference type="KEGG" id="lmq:LMM7_2866"/>
<proteinExistence type="predicted"/>
<protein>
    <submittedName>
        <fullName evidence="1">Uncharacterized protein</fullName>
    </submittedName>
</protein>
<name>A0A0E0UZX5_LISMM</name>
<dbReference type="RefSeq" id="WP_012582305.1">
    <property type="nucleotide sequence ID" value="NC_017537.1"/>
</dbReference>
<evidence type="ECO:0000313" key="1">
    <source>
        <dbReference type="EMBL" id="AEH93871.1"/>
    </source>
</evidence>
<dbReference type="HOGENOM" id="CLU_144689_0_0_9"/>
<dbReference type="AlphaFoldDB" id="A0A0E0UZX5"/>
<gene>
    <name evidence="1" type="ordered locus">LMM7_2866</name>
</gene>
<evidence type="ECO:0000313" key="2">
    <source>
        <dbReference type="Proteomes" id="UP000000486"/>
    </source>
</evidence>
<dbReference type="Proteomes" id="UP000000486">
    <property type="component" value="Chromosome"/>
</dbReference>
<accession>A0A0E0UZX5</accession>